<feature type="compositionally biased region" description="Low complexity" evidence="8">
    <location>
        <begin position="478"/>
        <end position="517"/>
    </location>
</feature>
<dbReference type="InterPro" id="IPR038063">
    <property type="entry name" value="Transpep_catalytic_dom"/>
</dbReference>
<comment type="pathway">
    <text evidence="1 7">Cell wall biogenesis; peptidoglycan biosynthesis.</text>
</comment>
<feature type="active site" description="Nucleophile" evidence="7">
    <location>
        <position position="168"/>
    </location>
</feature>
<protein>
    <recommendedName>
        <fullName evidence="9">L,D-TPase catalytic domain-containing protein</fullName>
    </recommendedName>
</protein>
<dbReference type="EMBL" id="JALKCH010000011">
    <property type="protein sequence ID" value="MCK0198466.1"/>
    <property type="molecule type" value="Genomic_DNA"/>
</dbReference>
<dbReference type="InterPro" id="IPR005490">
    <property type="entry name" value="LD_TPept_cat_dom"/>
</dbReference>
<comment type="caution">
    <text evidence="10">The sequence shown here is derived from an EMBL/GenBank/DDBJ whole genome shotgun (WGS) entry which is preliminary data.</text>
</comment>
<dbReference type="Proteomes" id="UP001203284">
    <property type="component" value="Unassembled WGS sequence"/>
</dbReference>
<feature type="compositionally biased region" description="Low complexity" evidence="8">
    <location>
        <begin position="536"/>
        <end position="549"/>
    </location>
</feature>
<comment type="similarity">
    <text evidence="2">Belongs to the YkuD family.</text>
</comment>
<feature type="active site" description="Proton donor/acceptor" evidence="7">
    <location>
        <position position="160"/>
    </location>
</feature>
<evidence type="ECO:0000313" key="11">
    <source>
        <dbReference type="Proteomes" id="UP001203284"/>
    </source>
</evidence>
<name>A0ABT0DES0_9HYPH</name>
<evidence type="ECO:0000256" key="7">
    <source>
        <dbReference type="PROSITE-ProRule" id="PRU01373"/>
    </source>
</evidence>
<evidence type="ECO:0000259" key="9">
    <source>
        <dbReference type="PROSITE" id="PS52029"/>
    </source>
</evidence>
<gene>
    <name evidence="10" type="ORF">MWN34_16250</name>
</gene>
<evidence type="ECO:0000256" key="1">
    <source>
        <dbReference type="ARBA" id="ARBA00004752"/>
    </source>
</evidence>
<dbReference type="Pfam" id="PF03734">
    <property type="entry name" value="YkuD"/>
    <property type="match status" value="1"/>
</dbReference>
<accession>A0ABT0DES0</accession>
<evidence type="ECO:0000256" key="3">
    <source>
        <dbReference type="ARBA" id="ARBA00022679"/>
    </source>
</evidence>
<proteinExistence type="inferred from homology"/>
<keyword evidence="6 7" id="KW-0961">Cell wall biogenesis/degradation</keyword>
<dbReference type="PANTHER" id="PTHR36699:SF1">
    <property type="entry name" value="L,D-TRANSPEPTIDASE YAFK-RELATED"/>
    <property type="match status" value="1"/>
</dbReference>
<organism evidence="10 11">
    <name type="scientific">Ancylobacter crimeensis</name>
    <dbReference type="NCBI Taxonomy" id="2579147"/>
    <lineage>
        <taxon>Bacteria</taxon>
        <taxon>Pseudomonadati</taxon>
        <taxon>Pseudomonadota</taxon>
        <taxon>Alphaproteobacteria</taxon>
        <taxon>Hyphomicrobiales</taxon>
        <taxon>Xanthobacteraceae</taxon>
        <taxon>Ancylobacter</taxon>
    </lineage>
</organism>
<evidence type="ECO:0000256" key="8">
    <source>
        <dbReference type="SAM" id="MobiDB-lite"/>
    </source>
</evidence>
<evidence type="ECO:0000256" key="2">
    <source>
        <dbReference type="ARBA" id="ARBA00005992"/>
    </source>
</evidence>
<evidence type="ECO:0000256" key="6">
    <source>
        <dbReference type="ARBA" id="ARBA00023316"/>
    </source>
</evidence>
<evidence type="ECO:0000313" key="10">
    <source>
        <dbReference type="EMBL" id="MCK0198466.1"/>
    </source>
</evidence>
<dbReference type="PROSITE" id="PS51257">
    <property type="entry name" value="PROKAR_LIPOPROTEIN"/>
    <property type="match status" value="1"/>
</dbReference>
<feature type="domain" description="L,D-TPase catalytic" evidence="9">
    <location>
        <begin position="68"/>
        <end position="199"/>
    </location>
</feature>
<dbReference type="PROSITE" id="PS52029">
    <property type="entry name" value="LD_TPASE"/>
    <property type="match status" value="1"/>
</dbReference>
<keyword evidence="11" id="KW-1185">Reference proteome</keyword>
<dbReference type="SUPFAM" id="SSF141523">
    <property type="entry name" value="L,D-transpeptidase catalytic domain-like"/>
    <property type="match status" value="1"/>
</dbReference>
<sequence>MKALATAPLARAGLIARFRGALIISVAALALGACNANGPGPMAKGMKQLSPETVALIESKGMSKDSPVVVRIFKEESELEVWKQKTDGDYALLKTYPICRWSGELGPKVKEGDRQAPEGFYTITQGQMNPNSNYYLAFNMGFPNAYDRAWGRTGANLMVHGDCSSSGCYAMTDEQIQEIFALGRESFMGGQRAFQVQAYPFRMTPKNMARHRDNPNMAFWRMIKEGYDTFEITKRPPRVDVCGKRYVFNAETSQRFDASAACPPYSVPEDLEAELAKKKAEDDRAMAMLSPITPVEPAKTGKDGGMNEVFLAKLRDPKLNAPGSLPPVVKPPGLDYGVATNAPADIPLPGVEQPTPTAAESVALASADVPLPMARPADAPRPSAETLLAGATPVQNSAPVQVASAGGDESWLSSTVTRLLGRTSSDSIVQSSPAVNAANAASSGFSLRRLFGGDEPAPAPAPAPVALTEPASATPGDAAPARNRAAARPAAKPASAAAKPPVRPAAPATASTSPAASLPVGSAGANGAEPVASVNLGTPSSGSTLSGAGIVQPGSFQQ</sequence>
<feature type="region of interest" description="Disordered" evidence="8">
    <location>
        <begin position="451"/>
        <end position="558"/>
    </location>
</feature>
<dbReference type="PANTHER" id="PTHR36699">
    <property type="entry name" value="LD-TRANSPEPTIDASE"/>
    <property type="match status" value="1"/>
</dbReference>
<reference evidence="10 11" key="1">
    <citation type="submission" date="2022-04" db="EMBL/GenBank/DDBJ databases">
        <authorList>
            <person name="Grouzdev D.S."/>
            <person name="Pantiukh K.S."/>
            <person name="Krutkina M.S."/>
        </authorList>
    </citation>
    <scope>NUCLEOTIDE SEQUENCE [LARGE SCALE GENOMIC DNA]</scope>
    <source>
        <strain evidence="10 11">6x-1</strain>
    </source>
</reference>
<keyword evidence="3" id="KW-0808">Transferase</keyword>
<dbReference type="RefSeq" id="WP_247030362.1">
    <property type="nucleotide sequence ID" value="NZ_JALKCH010000011.1"/>
</dbReference>
<evidence type="ECO:0000256" key="5">
    <source>
        <dbReference type="ARBA" id="ARBA00022984"/>
    </source>
</evidence>
<keyword evidence="4 7" id="KW-0133">Cell shape</keyword>
<keyword evidence="5 7" id="KW-0573">Peptidoglycan synthesis</keyword>
<evidence type="ECO:0000256" key="4">
    <source>
        <dbReference type="ARBA" id="ARBA00022960"/>
    </source>
</evidence>
<dbReference type="CDD" id="cd16913">
    <property type="entry name" value="YkuD_like"/>
    <property type="match status" value="1"/>
</dbReference>